<evidence type="ECO:0000259" key="3">
    <source>
        <dbReference type="PROSITE" id="PS50977"/>
    </source>
</evidence>
<dbReference type="KEGG" id="talb:FTW19_01980"/>
<keyword evidence="1 2" id="KW-0238">DNA-binding</keyword>
<evidence type="ECO:0000256" key="1">
    <source>
        <dbReference type="ARBA" id="ARBA00023125"/>
    </source>
</evidence>
<dbReference type="OrthoDB" id="9810250at2"/>
<dbReference type="PANTHER" id="PTHR43479">
    <property type="entry name" value="ACREF/ENVCD OPERON REPRESSOR-RELATED"/>
    <property type="match status" value="1"/>
</dbReference>
<gene>
    <name evidence="4" type="ORF">FTW19_01980</name>
</gene>
<sequence length="196" mass="21557">MEPATQAEHVCTEPTDPRIRRTRQMLQSALFNLLNRKHFNDISISDIATQAGVNRATFYLHYTDKNALLQAMTEARFRELLDRRGVVFGCEGVLRSLALGVCDFLSQTGGCPEQLASMPLETSIIPVVEGMILHGLRVHQAPPETPTALIAATVAWAIFGAAKQWIQTPERLPAEEVATTIETLVKPIFSAIPAAH</sequence>
<keyword evidence="5" id="KW-1185">Reference proteome</keyword>
<dbReference type="PANTHER" id="PTHR43479:SF7">
    <property type="entry name" value="TETR-FAMILY TRANSCRIPTIONAL REGULATOR"/>
    <property type="match status" value="1"/>
</dbReference>
<protein>
    <submittedName>
        <fullName evidence="4">TetR/AcrR family transcriptional regulator</fullName>
    </submittedName>
</protein>
<dbReference type="EMBL" id="CP042806">
    <property type="protein sequence ID" value="QEE26881.1"/>
    <property type="molecule type" value="Genomic_DNA"/>
</dbReference>
<dbReference type="SUPFAM" id="SSF46689">
    <property type="entry name" value="Homeodomain-like"/>
    <property type="match status" value="1"/>
</dbReference>
<dbReference type="AlphaFoldDB" id="A0A5B9E8S8"/>
<feature type="domain" description="HTH tetR-type" evidence="3">
    <location>
        <begin position="20"/>
        <end position="80"/>
    </location>
</feature>
<dbReference type="Gene3D" id="1.10.357.10">
    <property type="entry name" value="Tetracycline Repressor, domain 2"/>
    <property type="match status" value="1"/>
</dbReference>
<evidence type="ECO:0000313" key="5">
    <source>
        <dbReference type="Proteomes" id="UP000321820"/>
    </source>
</evidence>
<name>A0A5B9E8S8_9BACT</name>
<dbReference type="InterPro" id="IPR050624">
    <property type="entry name" value="HTH-type_Tx_Regulator"/>
</dbReference>
<accession>A0A5B9E8S8</accession>
<evidence type="ECO:0000313" key="4">
    <source>
        <dbReference type="EMBL" id="QEE26881.1"/>
    </source>
</evidence>
<dbReference type="GO" id="GO:0003677">
    <property type="term" value="F:DNA binding"/>
    <property type="evidence" value="ECO:0007669"/>
    <property type="project" value="UniProtKB-UniRule"/>
</dbReference>
<reference evidence="4 5" key="1">
    <citation type="submission" date="2019-08" db="EMBL/GenBank/DDBJ databases">
        <title>Complete genome sequence of Terriglobus albidus strain ORNL.</title>
        <authorList>
            <person name="Podar M."/>
        </authorList>
    </citation>
    <scope>NUCLEOTIDE SEQUENCE [LARGE SCALE GENOMIC DNA]</scope>
    <source>
        <strain evidence="4 5">ORNL</strain>
    </source>
</reference>
<feature type="DNA-binding region" description="H-T-H motif" evidence="2">
    <location>
        <begin position="43"/>
        <end position="62"/>
    </location>
</feature>
<dbReference type="RefSeq" id="WP_147646064.1">
    <property type="nucleotide sequence ID" value="NZ_CP042806.1"/>
</dbReference>
<organism evidence="4 5">
    <name type="scientific">Terriglobus albidus</name>
    <dbReference type="NCBI Taxonomy" id="1592106"/>
    <lineage>
        <taxon>Bacteria</taxon>
        <taxon>Pseudomonadati</taxon>
        <taxon>Acidobacteriota</taxon>
        <taxon>Terriglobia</taxon>
        <taxon>Terriglobales</taxon>
        <taxon>Acidobacteriaceae</taxon>
        <taxon>Terriglobus</taxon>
    </lineage>
</organism>
<dbReference type="InterPro" id="IPR009057">
    <property type="entry name" value="Homeodomain-like_sf"/>
</dbReference>
<proteinExistence type="predicted"/>
<dbReference type="InterPro" id="IPR001647">
    <property type="entry name" value="HTH_TetR"/>
</dbReference>
<dbReference type="PROSITE" id="PS50977">
    <property type="entry name" value="HTH_TETR_2"/>
    <property type="match status" value="1"/>
</dbReference>
<dbReference type="Proteomes" id="UP000321820">
    <property type="component" value="Chromosome"/>
</dbReference>
<evidence type="ECO:0000256" key="2">
    <source>
        <dbReference type="PROSITE-ProRule" id="PRU00335"/>
    </source>
</evidence>
<dbReference type="Pfam" id="PF00440">
    <property type="entry name" value="TetR_N"/>
    <property type="match status" value="1"/>
</dbReference>